<keyword evidence="2" id="KW-1185">Reference proteome</keyword>
<dbReference type="GeneID" id="40101025"/>
<dbReference type="RefSeq" id="YP_009624185.1">
    <property type="nucleotide sequence ID" value="NC_042117.1"/>
</dbReference>
<dbReference type="KEGG" id="vg:40101025"/>
<evidence type="ECO:0000313" key="1">
    <source>
        <dbReference type="EMBL" id="AVJ49791.1"/>
    </source>
</evidence>
<reference evidence="1 2" key="1">
    <citation type="submission" date="2018-02" db="EMBL/GenBank/DDBJ databases">
        <authorList>
            <person name="Ashman T.L."/>
            <person name="Iles K.S."/>
            <person name="Zack K.M."/>
            <person name="Garlena R.A."/>
            <person name="Russell D.A."/>
            <person name="Pope W.H."/>
            <person name="Jacobs-Sera D."/>
            <person name="Hatfull G.F."/>
        </authorList>
    </citation>
    <scope>NUCLEOTIDE SEQUENCE [LARGE SCALE GENOMIC DNA]</scope>
</reference>
<dbReference type="EMBL" id="MG925343">
    <property type="protein sequence ID" value="AVJ49791.1"/>
    <property type="molecule type" value="Genomic_DNA"/>
</dbReference>
<proteinExistence type="predicted"/>
<dbReference type="Proteomes" id="UP000241292">
    <property type="component" value="Segment"/>
</dbReference>
<evidence type="ECO:0000313" key="2">
    <source>
        <dbReference type="Proteomes" id="UP000241292"/>
    </source>
</evidence>
<protein>
    <submittedName>
        <fullName evidence="1">AAA-ATPase</fullName>
    </submittedName>
</protein>
<organism evidence="1 2">
    <name type="scientific">Microbacterium phage Golden</name>
    <dbReference type="NCBI Taxonomy" id="2099624"/>
    <lineage>
        <taxon>Viruses</taxon>
        <taxon>Duplodnaviria</taxon>
        <taxon>Heunggongvirae</taxon>
        <taxon>Uroviricota</taxon>
        <taxon>Caudoviricetes</taxon>
        <taxon>Kojivirus</taxon>
        <taxon>Kojivirus golden</taxon>
    </lineage>
</organism>
<sequence>MFIAFEGPDKTGKSTSANNLAASGEAIYNATKDVHALMQADHLAAPELPITYDRIDWLTHMIYRLALPDHEWNDARVRTVFAMPDTHLVVKLHKRDRAAGIKDELYDKGKLASVTRGYAYWTQFLVEYNHAQDFALFKTVTVLEVTNDLENGGGFSQRLVDFSSPVFEWGTVAERLVNDDESLLELLRYEEQNRL</sequence>
<name>A0A2P1CEY6_9CAUD</name>
<gene>
    <name evidence="1" type="primary">44</name>
    <name evidence="1" type="ORF">PBI_GOLDEN_44</name>
</gene>
<dbReference type="OrthoDB" id="13343at10239"/>
<accession>A0A2P1CEY6</accession>